<sequence>MSSAAQFLADRYAAVWNEPDADRRRARIAELWAPDGVHVLQPPEELRKAAAELGFDRSTLEARGAESLEFRIRRAYDSFVAPGAYRFRARPDAERLADVVKFHWEMVGHDDGEVAAVGCEVLVLDRDGRIARDYQFIE</sequence>
<dbReference type="Proteomes" id="UP001500967">
    <property type="component" value="Unassembled WGS sequence"/>
</dbReference>
<dbReference type="SUPFAM" id="SSF54427">
    <property type="entry name" value="NTF2-like"/>
    <property type="match status" value="1"/>
</dbReference>
<dbReference type="InterPro" id="IPR032710">
    <property type="entry name" value="NTF2-like_dom_sf"/>
</dbReference>
<dbReference type="EMBL" id="BAAAGX010000014">
    <property type="protein sequence ID" value="GAA0247349.1"/>
    <property type="molecule type" value="Genomic_DNA"/>
</dbReference>
<dbReference type="RefSeq" id="WP_344649961.1">
    <property type="nucleotide sequence ID" value="NZ_BAAAGX010000014.1"/>
</dbReference>
<dbReference type="Gene3D" id="3.10.450.50">
    <property type="match status" value="1"/>
</dbReference>
<protein>
    <recommendedName>
        <fullName evidence="3">SnoaL-like domain-containing protein</fullName>
    </recommendedName>
</protein>
<evidence type="ECO:0000313" key="2">
    <source>
        <dbReference type="Proteomes" id="UP001500967"/>
    </source>
</evidence>
<keyword evidence="2" id="KW-1185">Reference proteome</keyword>
<evidence type="ECO:0008006" key="3">
    <source>
        <dbReference type="Google" id="ProtNLM"/>
    </source>
</evidence>
<evidence type="ECO:0000313" key="1">
    <source>
        <dbReference type="EMBL" id="GAA0247349.1"/>
    </source>
</evidence>
<proteinExistence type="predicted"/>
<organism evidence="1 2">
    <name type="scientific">Cryptosporangium japonicum</name>
    <dbReference type="NCBI Taxonomy" id="80872"/>
    <lineage>
        <taxon>Bacteria</taxon>
        <taxon>Bacillati</taxon>
        <taxon>Actinomycetota</taxon>
        <taxon>Actinomycetes</taxon>
        <taxon>Cryptosporangiales</taxon>
        <taxon>Cryptosporangiaceae</taxon>
        <taxon>Cryptosporangium</taxon>
    </lineage>
</organism>
<comment type="caution">
    <text evidence="1">The sequence shown here is derived from an EMBL/GenBank/DDBJ whole genome shotgun (WGS) entry which is preliminary data.</text>
</comment>
<name>A0ABN0UDX6_9ACTN</name>
<accession>A0ABN0UDX6</accession>
<reference evidence="1 2" key="1">
    <citation type="journal article" date="2019" name="Int. J. Syst. Evol. Microbiol.">
        <title>The Global Catalogue of Microorganisms (GCM) 10K type strain sequencing project: providing services to taxonomists for standard genome sequencing and annotation.</title>
        <authorList>
            <consortium name="The Broad Institute Genomics Platform"/>
            <consortium name="The Broad Institute Genome Sequencing Center for Infectious Disease"/>
            <person name="Wu L."/>
            <person name="Ma J."/>
        </authorList>
    </citation>
    <scope>NUCLEOTIDE SEQUENCE [LARGE SCALE GENOMIC DNA]</scope>
    <source>
        <strain evidence="1 2">JCM 10425</strain>
    </source>
</reference>
<gene>
    <name evidence="1" type="ORF">GCM10009539_35800</name>
</gene>